<dbReference type="Pfam" id="PF00435">
    <property type="entry name" value="Spectrin"/>
    <property type="match status" value="1"/>
</dbReference>
<dbReference type="Gene3D" id="2.30.29.30">
    <property type="entry name" value="Pleckstrin-homology domain (PH domain)/Phosphotyrosine-binding domain (PTB)"/>
    <property type="match status" value="1"/>
</dbReference>
<accession>A0A183SJ10</accession>
<dbReference type="InterPro" id="IPR018159">
    <property type="entry name" value="Spectrin/alpha-actinin"/>
</dbReference>
<dbReference type="SUPFAM" id="SSF48065">
    <property type="entry name" value="DBL homology domain (DH-domain)"/>
    <property type="match status" value="1"/>
</dbReference>
<keyword evidence="2" id="KW-0175">Coiled coil</keyword>
<feature type="region of interest" description="Disordered" evidence="3">
    <location>
        <begin position="1491"/>
        <end position="1541"/>
    </location>
</feature>
<organism evidence="5">
    <name type="scientific">Schistocephalus solidus</name>
    <name type="common">Tapeworm</name>
    <dbReference type="NCBI Taxonomy" id="70667"/>
    <lineage>
        <taxon>Eukaryota</taxon>
        <taxon>Metazoa</taxon>
        <taxon>Spiralia</taxon>
        <taxon>Lophotrochozoa</taxon>
        <taxon>Platyhelminthes</taxon>
        <taxon>Cestoda</taxon>
        <taxon>Eucestoda</taxon>
        <taxon>Diphyllobothriidea</taxon>
        <taxon>Diphyllobothriidae</taxon>
        <taxon>Schistocephalus</taxon>
    </lineage>
</organism>
<dbReference type="GO" id="GO:0019898">
    <property type="term" value="C:extrinsic component of membrane"/>
    <property type="evidence" value="ECO:0007669"/>
    <property type="project" value="TreeGrafter"/>
</dbReference>
<evidence type="ECO:0000313" key="5">
    <source>
        <dbReference type="WBParaSite" id="SSLN_0000435201-mRNA-1"/>
    </source>
</evidence>
<dbReference type="GO" id="GO:0005085">
    <property type="term" value="F:guanyl-nucleotide exchange factor activity"/>
    <property type="evidence" value="ECO:0007669"/>
    <property type="project" value="UniProtKB-KW"/>
</dbReference>
<dbReference type="Pfam" id="PF22697">
    <property type="entry name" value="SOS1_NGEF_PH"/>
    <property type="match status" value="1"/>
</dbReference>
<keyword evidence="1" id="KW-0344">Guanine-nucleotide releasing factor</keyword>
<proteinExistence type="predicted"/>
<dbReference type="InterPro" id="IPR047054">
    <property type="entry name" value="Kalirin_TRIO_PH_1"/>
</dbReference>
<feature type="coiled-coil region" evidence="2">
    <location>
        <begin position="326"/>
        <end position="353"/>
    </location>
</feature>
<dbReference type="InterPro" id="IPR035899">
    <property type="entry name" value="DBL_dom_sf"/>
</dbReference>
<dbReference type="PANTHER" id="PTHR22826">
    <property type="entry name" value="RHO GUANINE EXCHANGE FACTOR-RELATED"/>
    <property type="match status" value="1"/>
</dbReference>
<dbReference type="Pfam" id="PF00621">
    <property type="entry name" value="RhoGEF"/>
    <property type="match status" value="1"/>
</dbReference>
<dbReference type="SMART" id="SM00325">
    <property type="entry name" value="RhoGEF"/>
    <property type="match status" value="1"/>
</dbReference>
<evidence type="ECO:0000256" key="3">
    <source>
        <dbReference type="SAM" id="MobiDB-lite"/>
    </source>
</evidence>
<dbReference type="SMART" id="SM00150">
    <property type="entry name" value="SPEC"/>
    <property type="match status" value="2"/>
</dbReference>
<feature type="region of interest" description="Disordered" evidence="3">
    <location>
        <begin position="1425"/>
        <end position="1448"/>
    </location>
</feature>
<feature type="domain" description="DH" evidence="4">
    <location>
        <begin position="999"/>
        <end position="1182"/>
    </location>
</feature>
<dbReference type="InterPro" id="IPR000219">
    <property type="entry name" value="DH_dom"/>
</dbReference>
<dbReference type="InterPro" id="IPR055251">
    <property type="entry name" value="SOS1_NGEF_PH"/>
</dbReference>
<dbReference type="CDD" id="cd13240">
    <property type="entry name" value="PH1_Kalirin_Trio_like"/>
    <property type="match status" value="1"/>
</dbReference>
<feature type="compositionally biased region" description="Low complexity" evidence="3">
    <location>
        <begin position="1704"/>
        <end position="1719"/>
    </location>
</feature>
<reference evidence="5" key="1">
    <citation type="submission" date="2016-06" db="UniProtKB">
        <authorList>
            <consortium name="WormBaseParasite"/>
        </authorList>
    </citation>
    <scope>IDENTIFICATION</scope>
</reference>
<sequence>LPVRGFYCRLAPDFTTSGGWGWTGGQCTDNATGLHFSPPPLGEGIQANQLEHERKAFTAALDERSRVLQLSTSFHTGAETFFKNLPSWEASLSHINGANVSDLNQALKNVQDWWQEIQRAYEEACIDGRALTKQVSVPVSNGSHNSLTATIDYSQCRKHCTELLHKLWDCFKRLERAVIDRRRRLTSRLALLMFKEDVGQVLAWLTDHGEPFLARQTAVGKSSQRAEQLYNAHMQFEQVAANTLTNADKLISAADELASQAENPQEILNEANELQRRITTFTNAVDTRREMLDLACGFYGHAKEVLTCLHGFSESYNPGEHFPPNIEGVEDELTNFHQDRSSLEAAIEQVNAEGNVLIGRLQDTDEVTHLRSILHQASLAKSLSKNASAYIDTSVSHYCKSGGLRLTTMDRILEIGTPIISVIILHSCCVSPQVASEKAAAWSLLTERQLRLDLCMQLRLFEADVHQSLEKLRREVPAIAFATSSTPSSTTVGTAGASESGSTTSATSASTPQQELSWVVDPRLAPSIAALEEVNTSCLNALPTVEEVLNKGSELFRAFESVGVNFPAGGPGSSDSGVGDSSETAFERLQRLIAELADSVNVVDDISERVSGELDWRRLQLQSYQVLQWISQCENVLYQTSVIPTSLSEAEALKTDHENFQPVLNEAHPQAVQCAARASYLLQLVGSDHPRRSDLQSVAETVANRWQKLVYAAEEQHKLLLAATNWYKTSEQVISVLRSLEKEYRRDKDWCHSEKAMSSGNIKIYLDHQLSKHGEQKEAFLKACILARRTSDLFVKYLHRQPPTTEGRADVEERIRTAMAELMTKEQAVLEAWAAQRRRLDDCVNYICFERDIRDLASRILQSVSSGTPADVDATNEPLPSLTPQSPLYGEVKRTCHKLSVLIEMGGLHVPYLTALHTRLQTCITPPSRPSATSAAVGDTSESSLIAKMRTTSIGGSNRTSVSSTGSYGSGTATSTSEDTATAAVTVALTEEQRKQISRRENLLRELVATERSYVVALRTCLETFRVGTFNPPVGTHVPASVVGKEAIVFGNLAEICDYHEKIFEPELCKYAGGGDFLPEDVGHCFVSHGDRLAELYVDYCVNKVDSTQILIEDTDNFFQRLQIHYDLSEPLQSFLIKPVQRITKYQLLLRELRDCCDKSSAGELNEGLEVMLAVPKKANEAIHLRMLQGLPDDLPVSALGDVIVQDQFTVWEPKQLIKKGRERRVFLFDFCLVLAKECPVAPGDHKMKYVRVTYQFKSRVLLADLNITEHIEGDQCKFALWTGRVPPVNDGRLVFKAQNLEVKQVHKRSLFRVDFCGFSFATWVRAIREAMRERMFSVQSLHQDHLTARPGDAASLTPDTFYILENYQTTFGIQQLEERHPALTFRLISYLPLVYAFRVHPQAQGPHEISVSAHQIVQLLQRTDSPKIPCSDENTPTPSEEEAASDITSNESQWALVRFVVTGSASSPRSPVSEGFIPARLLGAPVFQQRASSVGPSSTGGGGGTRRRSGRKWLPSSGFKDRRGTAPTPTNGVISAAKRGSRTDMPIVQAISATLEQPLAATDIIPTVGQLEAAGVALLDNVSEESVELELPPPMVELQALPTATSCCETETEAEETTSLSDEVRLQLNPVGASTLNVSTLTELHTANFELNLSTTVEVVDSEQSALNCVPVLMGVPSDVKLGQLRLHGALRVATRLVGAPRGSDPGPASSPTAATSAKTTGCAAASSDLAAATTAPSLQDEELLRAVVEESTDLVFVNRHLMLFERGLVIADEAVETTAPDGGPRQLRCQFRHFISFAQAAILVCLYHPVLCYLPCFDFSVHLLTSFATIAPQEEDISAGGSHPTGDHVLWFCVSERPRRALSATTGGTAATIQSHLCHILAPPSVEVRLRWLTELNSLVQENKRLSIASEDVCFVVDPVDAGIRGESPIYGMVAV</sequence>
<feature type="compositionally biased region" description="Low complexity" evidence="3">
    <location>
        <begin position="960"/>
        <end position="976"/>
    </location>
</feature>
<dbReference type="InterPro" id="IPR051336">
    <property type="entry name" value="RhoGEF_Guanine_NuclExch_SF"/>
</dbReference>
<dbReference type="CDD" id="cd00160">
    <property type="entry name" value="RhoGEF"/>
    <property type="match status" value="1"/>
</dbReference>
<dbReference type="InterPro" id="IPR011993">
    <property type="entry name" value="PH-like_dom_sf"/>
</dbReference>
<feature type="compositionally biased region" description="Low complexity" evidence="3">
    <location>
        <begin position="485"/>
        <end position="511"/>
    </location>
</feature>
<dbReference type="PROSITE" id="PS50010">
    <property type="entry name" value="DH_2"/>
    <property type="match status" value="1"/>
</dbReference>
<dbReference type="InterPro" id="IPR002017">
    <property type="entry name" value="Spectrin_repeat"/>
</dbReference>
<protein>
    <submittedName>
        <fullName evidence="5">DH domain-containing protein</fullName>
    </submittedName>
</protein>
<dbReference type="GO" id="GO:0005737">
    <property type="term" value="C:cytoplasm"/>
    <property type="evidence" value="ECO:0007669"/>
    <property type="project" value="TreeGrafter"/>
</dbReference>
<dbReference type="SUPFAM" id="SSF46966">
    <property type="entry name" value="Spectrin repeat"/>
    <property type="match status" value="2"/>
</dbReference>
<dbReference type="Gene3D" id="1.20.900.10">
    <property type="entry name" value="Dbl homology (DH) domain"/>
    <property type="match status" value="1"/>
</dbReference>
<evidence type="ECO:0000256" key="2">
    <source>
        <dbReference type="SAM" id="Coils"/>
    </source>
</evidence>
<dbReference type="PANTHER" id="PTHR22826:SF106">
    <property type="entry name" value="TRIO, ISOFORM A"/>
    <property type="match status" value="1"/>
</dbReference>
<dbReference type="SUPFAM" id="SSF50729">
    <property type="entry name" value="PH domain-like"/>
    <property type="match status" value="1"/>
</dbReference>
<feature type="region of interest" description="Disordered" evidence="3">
    <location>
        <begin position="867"/>
        <end position="886"/>
    </location>
</feature>
<dbReference type="WBParaSite" id="SSLN_0000435201-mRNA-1">
    <property type="protein sequence ID" value="SSLN_0000435201-mRNA-1"/>
    <property type="gene ID" value="SSLN_0000435201"/>
</dbReference>
<feature type="region of interest" description="Disordered" evidence="3">
    <location>
        <begin position="485"/>
        <end position="514"/>
    </location>
</feature>
<dbReference type="CDD" id="cd00176">
    <property type="entry name" value="SPEC"/>
    <property type="match status" value="2"/>
</dbReference>
<name>A0A183SJ10_SCHSO</name>
<evidence type="ECO:0000259" key="4">
    <source>
        <dbReference type="PROSITE" id="PS50010"/>
    </source>
</evidence>
<feature type="region of interest" description="Disordered" evidence="3">
    <location>
        <begin position="1699"/>
        <end position="1719"/>
    </location>
</feature>
<evidence type="ECO:0000256" key="1">
    <source>
        <dbReference type="ARBA" id="ARBA00022658"/>
    </source>
</evidence>
<feature type="region of interest" description="Disordered" evidence="3">
    <location>
        <begin position="954"/>
        <end position="976"/>
    </location>
</feature>
<dbReference type="Gene3D" id="1.20.58.60">
    <property type="match status" value="2"/>
</dbReference>